<dbReference type="SUPFAM" id="SSF54695">
    <property type="entry name" value="POZ domain"/>
    <property type="match status" value="1"/>
</dbReference>
<dbReference type="Pfam" id="PF00651">
    <property type="entry name" value="BTB"/>
    <property type="match status" value="1"/>
</dbReference>
<dbReference type="AlphaFoldDB" id="A0ABC9BAP4"/>
<dbReference type="Gene3D" id="2.60.210.10">
    <property type="entry name" value="Apoptosis, Tumor Necrosis Factor Receptor Associated Protein 2, Chain A"/>
    <property type="match status" value="1"/>
</dbReference>
<dbReference type="InterPro" id="IPR002083">
    <property type="entry name" value="MATH/TRAF_dom"/>
</dbReference>
<dbReference type="InterPro" id="IPR008974">
    <property type="entry name" value="TRAF-like"/>
</dbReference>
<keyword evidence="6" id="KW-1185">Reference proteome</keyword>
<dbReference type="PANTHER" id="PTHR26379">
    <property type="entry name" value="BTB/POZ AND MATH DOMAIN-CONTAINING PROTEIN 1"/>
    <property type="match status" value="1"/>
</dbReference>
<dbReference type="Pfam" id="PF22486">
    <property type="entry name" value="MATH_2"/>
    <property type="match status" value="1"/>
</dbReference>
<dbReference type="PROSITE" id="PS50097">
    <property type="entry name" value="BTB"/>
    <property type="match status" value="1"/>
</dbReference>
<comment type="pathway">
    <text evidence="1">Protein modification; protein ubiquitination.</text>
</comment>
<protein>
    <recommendedName>
        <fullName evidence="7">BTB domain-containing protein</fullName>
    </recommendedName>
</protein>
<dbReference type="EMBL" id="OZ075135">
    <property type="protein sequence ID" value="CAL4997553.1"/>
    <property type="molecule type" value="Genomic_DNA"/>
</dbReference>
<reference evidence="6" key="1">
    <citation type="submission" date="2024-06" db="EMBL/GenBank/DDBJ databases">
        <authorList>
            <person name="Ryan C."/>
        </authorList>
    </citation>
    <scope>NUCLEOTIDE SEQUENCE [LARGE SCALE GENOMIC DNA]</scope>
</reference>
<sequence>MGIGEFIRSGAFSVGGHEFAVAFYPDGFNSYTSECISIRLELLSKDDETMARACCDLRLLDHTTGLHCSVGKAELTMLSPADRTRRFTTHSMARNKFEASPYLRDDHLTIECILTVKQFRVSKTEFLNGIEVPPSNIKEQLSELLDAAVQVCEDVTFSVRGETFTASRKVLALRSPVFKAELYGPMSEGRAKHLTIEDMQPAVFRALLHFINTDSLPADVDHQHHGGDSSSTDCEMIWHLLEAADRYAVERLKVLCESILCKNLDAETVSTTLDLALQHNCEKFRDICVEFVSSPHVIDAVVATQGYQDLKTCPSAVIEMFEKTLRFNNT</sequence>
<gene>
    <name evidence="5" type="ORF">URODEC1_LOCUS63440</name>
</gene>
<dbReference type="Proteomes" id="UP001497457">
    <property type="component" value="Chromosome 25rd"/>
</dbReference>
<evidence type="ECO:0000256" key="2">
    <source>
        <dbReference type="ARBA" id="ARBA00010846"/>
    </source>
</evidence>
<dbReference type="Pfam" id="PF24570">
    <property type="entry name" value="BACK_BPM_SPOP"/>
    <property type="match status" value="1"/>
</dbReference>
<evidence type="ECO:0000313" key="5">
    <source>
        <dbReference type="EMBL" id="CAL4997553.1"/>
    </source>
</evidence>
<dbReference type="SMART" id="SM00225">
    <property type="entry name" value="BTB"/>
    <property type="match status" value="1"/>
</dbReference>
<evidence type="ECO:0000259" key="4">
    <source>
        <dbReference type="PROSITE" id="PS50144"/>
    </source>
</evidence>
<dbReference type="InterPro" id="IPR000210">
    <property type="entry name" value="BTB/POZ_dom"/>
</dbReference>
<dbReference type="Gene3D" id="1.25.40.420">
    <property type="match status" value="1"/>
</dbReference>
<comment type="similarity">
    <text evidence="2">Belongs to the Tdpoz family.</text>
</comment>
<name>A0ABC9BAP4_9POAL</name>
<dbReference type="InterPro" id="IPR011333">
    <property type="entry name" value="SKP1/BTB/POZ_sf"/>
</dbReference>
<dbReference type="CDD" id="cd00121">
    <property type="entry name" value="MATH"/>
    <property type="match status" value="1"/>
</dbReference>
<organism evidence="5 6">
    <name type="scientific">Urochloa decumbens</name>
    <dbReference type="NCBI Taxonomy" id="240449"/>
    <lineage>
        <taxon>Eukaryota</taxon>
        <taxon>Viridiplantae</taxon>
        <taxon>Streptophyta</taxon>
        <taxon>Embryophyta</taxon>
        <taxon>Tracheophyta</taxon>
        <taxon>Spermatophyta</taxon>
        <taxon>Magnoliopsida</taxon>
        <taxon>Liliopsida</taxon>
        <taxon>Poales</taxon>
        <taxon>Poaceae</taxon>
        <taxon>PACMAD clade</taxon>
        <taxon>Panicoideae</taxon>
        <taxon>Panicodae</taxon>
        <taxon>Paniceae</taxon>
        <taxon>Melinidinae</taxon>
        <taxon>Urochloa</taxon>
    </lineage>
</organism>
<dbReference type="SUPFAM" id="SSF49599">
    <property type="entry name" value="TRAF domain-like"/>
    <property type="match status" value="1"/>
</dbReference>
<feature type="domain" description="BTB" evidence="3">
    <location>
        <begin position="153"/>
        <end position="220"/>
    </location>
</feature>
<dbReference type="PROSITE" id="PS50144">
    <property type="entry name" value="MATH"/>
    <property type="match status" value="1"/>
</dbReference>
<dbReference type="InterPro" id="IPR056423">
    <property type="entry name" value="BACK_BPM_SPOP"/>
</dbReference>
<dbReference type="InterPro" id="IPR045005">
    <property type="entry name" value="BPM1-6"/>
</dbReference>
<evidence type="ECO:0000259" key="3">
    <source>
        <dbReference type="PROSITE" id="PS50097"/>
    </source>
</evidence>
<reference evidence="5 6" key="2">
    <citation type="submission" date="2024-10" db="EMBL/GenBank/DDBJ databases">
        <authorList>
            <person name="Ryan C."/>
        </authorList>
    </citation>
    <scope>NUCLEOTIDE SEQUENCE [LARGE SCALE GENOMIC DNA]</scope>
</reference>
<evidence type="ECO:0000256" key="1">
    <source>
        <dbReference type="ARBA" id="ARBA00004906"/>
    </source>
</evidence>
<accession>A0ABC9BAP4</accession>
<evidence type="ECO:0008006" key="7">
    <source>
        <dbReference type="Google" id="ProtNLM"/>
    </source>
</evidence>
<dbReference type="Gene3D" id="3.30.710.10">
    <property type="entry name" value="Potassium Channel Kv1.1, Chain A"/>
    <property type="match status" value="1"/>
</dbReference>
<evidence type="ECO:0000313" key="6">
    <source>
        <dbReference type="Proteomes" id="UP001497457"/>
    </source>
</evidence>
<proteinExistence type="inferred from homology"/>
<feature type="domain" description="MATH" evidence="4">
    <location>
        <begin position="1"/>
        <end position="114"/>
    </location>
</feature>
<dbReference type="PANTHER" id="PTHR26379:SF482">
    <property type="entry name" value="BTB DOMAIN-CONTAINING PROTEIN"/>
    <property type="match status" value="1"/>
</dbReference>